<dbReference type="SUPFAM" id="SSF57850">
    <property type="entry name" value="RING/U-box"/>
    <property type="match status" value="1"/>
</dbReference>
<evidence type="ECO:0000313" key="2">
    <source>
        <dbReference type="EMBL" id="KAF6225995.1"/>
    </source>
</evidence>
<dbReference type="RefSeq" id="XP_037158662.1">
    <property type="nucleotide sequence ID" value="XM_037314460.1"/>
</dbReference>
<sequence length="339" mass="38185">MVIKFPSGQVSINIRELRSNPYSQLTCGVCDKPWIIGSDGCIKKQLHVLHPCQHLVGSGCWSSLPDEHKDKCPVCKVGIRCNEKVRVHSHAVHVVPASHILVAKSSGLEKEKPLGQAQHVIVENVENKMKVGLNDVDVRAIMYYMNLRARLDAVKDNLCTLSASIKTLTPTHRERLVLFLANTPQNNQDSMQRKVEVALSAFNISGGTSFTMNDLRKILSSAEEWIKKHFAAILKDNEQASREASSVRILEKRLADVEAELKELKDRQSRESGQQLRDEIQLATEEIIKKANEELAKVFAKAEKEVVEICAKAKEEYHEAREFWESDEEVEGSGRRRAT</sequence>
<evidence type="ECO:0008006" key="4">
    <source>
        <dbReference type="Google" id="ProtNLM"/>
    </source>
</evidence>
<dbReference type="GeneID" id="59294259"/>
<accession>A0A8H6FF32</accession>
<dbReference type="Gene3D" id="3.30.40.10">
    <property type="entry name" value="Zinc/RING finger domain, C3HC4 (zinc finger)"/>
    <property type="match status" value="1"/>
</dbReference>
<organism evidence="2 3">
    <name type="scientific">Letharia columbiana</name>
    <dbReference type="NCBI Taxonomy" id="112416"/>
    <lineage>
        <taxon>Eukaryota</taxon>
        <taxon>Fungi</taxon>
        <taxon>Dikarya</taxon>
        <taxon>Ascomycota</taxon>
        <taxon>Pezizomycotina</taxon>
        <taxon>Lecanoromycetes</taxon>
        <taxon>OSLEUM clade</taxon>
        <taxon>Lecanoromycetidae</taxon>
        <taxon>Lecanorales</taxon>
        <taxon>Lecanorineae</taxon>
        <taxon>Parmeliaceae</taxon>
        <taxon>Letharia</taxon>
    </lineage>
</organism>
<evidence type="ECO:0000313" key="3">
    <source>
        <dbReference type="Proteomes" id="UP000578531"/>
    </source>
</evidence>
<name>A0A8H6FF32_9LECA</name>
<proteinExistence type="predicted"/>
<protein>
    <recommendedName>
        <fullName evidence="4">RING-type domain-containing protein</fullName>
    </recommendedName>
</protein>
<dbReference type="Proteomes" id="UP000578531">
    <property type="component" value="Unassembled WGS sequence"/>
</dbReference>
<evidence type="ECO:0000256" key="1">
    <source>
        <dbReference type="SAM" id="Coils"/>
    </source>
</evidence>
<dbReference type="EMBL" id="JACCJC010000096">
    <property type="protein sequence ID" value="KAF6225995.1"/>
    <property type="molecule type" value="Genomic_DNA"/>
</dbReference>
<dbReference type="AlphaFoldDB" id="A0A8H6FF32"/>
<gene>
    <name evidence="2" type="ORF">HO173_012625</name>
</gene>
<comment type="caution">
    <text evidence="2">The sequence shown here is derived from an EMBL/GenBank/DDBJ whole genome shotgun (WGS) entry which is preliminary data.</text>
</comment>
<keyword evidence="1" id="KW-0175">Coiled coil</keyword>
<keyword evidence="3" id="KW-1185">Reference proteome</keyword>
<dbReference type="InterPro" id="IPR013083">
    <property type="entry name" value="Znf_RING/FYVE/PHD"/>
</dbReference>
<dbReference type="OrthoDB" id="5408881at2759"/>
<feature type="coiled-coil region" evidence="1">
    <location>
        <begin position="247"/>
        <end position="274"/>
    </location>
</feature>
<reference evidence="2 3" key="1">
    <citation type="journal article" date="2020" name="Genomics">
        <title>Complete, high-quality genomes from long-read metagenomic sequencing of two wolf lichen thalli reveals enigmatic genome architecture.</title>
        <authorList>
            <person name="McKenzie S.K."/>
            <person name="Walston R.F."/>
            <person name="Allen J.L."/>
        </authorList>
    </citation>
    <scope>NUCLEOTIDE SEQUENCE [LARGE SCALE GENOMIC DNA]</scope>
    <source>
        <strain evidence="2">WasteWater2</strain>
    </source>
</reference>